<evidence type="ECO:0000256" key="5">
    <source>
        <dbReference type="ARBA" id="ARBA00023049"/>
    </source>
</evidence>
<proteinExistence type="predicted"/>
<name>A0A4U2Y126_9BACL</name>
<dbReference type="InterPro" id="IPR011096">
    <property type="entry name" value="FTP_domain"/>
</dbReference>
<keyword evidence="5" id="KW-0482">Metalloprotease</keyword>
<feature type="domain" description="YcdB/YcdC repeated" evidence="8">
    <location>
        <begin position="325"/>
        <end position="415"/>
    </location>
</feature>
<evidence type="ECO:0000256" key="6">
    <source>
        <dbReference type="SAM" id="SignalP"/>
    </source>
</evidence>
<keyword evidence="2" id="KW-0479">Metal-binding</keyword>
<evidence type="ECO:0000313" key="10">
    <source>
        <dbReference type="Proteomes" id="UP000307841"/>
    </source>
</evidence>
<evidence type="ECO:0000256" key="3">
    <source>
        <dbReference type="ARBA" id="ARBA00022801"/>
    </source>
</evidence>
<evidence type="ECO:0000259" key="7">
    <source>
        <dbReference type="Pfam" id="PF07504"/>
    </source>
</evidence>
<evidence type="ECO:0000259" key="8">
    <source>
        <dbReference type="Pfam" id="PF16244"/>
    </source>
</evidence>
<evidence type="ECO:0000256" key="2">
    <source>
        <dbReference type="ARBA" id="ARBA00022723"/>
    </source>
</evidence>
<dbReference type="InterPro" id="IPR032599">
    <property type="entry name" value="YcdB/YcdC_rep_domain"/>
</dbReference>
<dbReference type="Pfam" id="PF07504">
    <property type="entry name" value="FTP"/>
    <property type="match status" value="1"/>
</dbReference>
<feature type="domain" description="FTP" evidence="7">
    <location>
        <begin position="154"/>
        <end position="181"/>
    </location>
</feature>
<feature type="chain" id="PRO_5020382375" evidence="6">
    <location>
        <begin position="34"/>
        <end position="485"/>
    </location>
</feature>
<gene>
    <name evidence="9" type="ORF">E8L90_00650</name>
</gene>
<dbReference type="GO" id="GO:0006508">
    <property type="term" value="P:proteolysis"/>
    <property type="evidence" value="ECO:0007669"/>
    <property type="project" value="UniProtKB-KW"/>
</dbReference>
<evidence type="ECO:0000256" key="4">
    <source>
        <dbReference type="ARBA" id="ARBA00022833"/>
    </source>
</evidence>
<dbReference type="OrthoDB" id="2475223at2"/>
<keyword evidence="1" id="KW-0645">Protease</keyword>
<organism evidence="9 10">
    <name type="scientific">Brevibacillus antibioticus</name>
    <dbReference type="NCBI Taxonomy" id="2570228"/>
    <lineage>
        <taxon>Bacteria</taxon>
        <taxon>Bacillati</taxon>
        <taxon>Bacillota</taxon>
        <taxon>Bacilli</taxon>
        <taxon>Bacillales</taxon>
        <taxon>Paenibacillaceae</taxon>
        <taxon>Brevibacillus</taxon>
    </lineage>
</organism>
<dbReference type="GO" id="GO:0046872">
    <property type="term" value="F:metal ion binding"/>
    <property type="evidence" value="ECO:0007669"/>
    <property type="project" value="UniProtKB-KW"/>
</dbReference>
<dbReference type="AlphaFoldDB" id="A0A4U2Y126"/>
<feature type="signal peptide" evidence="6">
    <location>
        <begin position="1"/>
        <end position="33"/>
    </location>
</feature>
<sequence>MTSTSQRCYPVLASSALLTATLLLSPASGTVMANQAGNQQAAAHLQENQLSEKAKRTEQKLQMLFPALDDTSRYITLETKDQPVYEIRYEKNNEFFARADIHAETGKLLTFYWDSKVQDDKLAYKSADTFMKGLIGEMVSQYEVTRAPVGDVIYRRYVNGIEVYGDDFRVALNSAGQVTAFWAGENTLTNVNPADFLPPAQAMKKDQLSRCISPLLQLMYTTGENQTDLVYSAVFSGFVDAVTGAELITNQQYVTWRWKPISLTPGGKVVKVKNEQEATRIYESEFGISLQGRTFNSNIGKGEMESFYFSPDEKEFLFMKDDVVIGFKSYANGQPQKGKATLSEKQVLEKAVQFLQTYLKRDEKEFYYMVHSDTENPHKYEVTFVPSIEGLPLKHGRGIDISVNGVTGKIIEYHQKLDQKPTKLPDKRKAVSIDAAAQALLAKPTKLVYIYPFINGKRLAKPVLAYQINLNDIDINALTGKFKED</sequence>
<keyword evidence="6" id="KW-0732">Signal</keyword>
<evidence type="ECO:0000256" key="1">
    <source>
        <dbReference type="ARBA" id="ARBA00022670"/>
    </source>
</evidence>
<dbReference type="Pfam" id="PF16244">
    <property type="entry name" value="DUF4901"/>
    <property type="match status" value="1"/>
</dbReference>
<reference evidence="9 10" key="1">
    <citation type="submission" date="2019-04" db="EMBL/GenBank/DDBJ databases">
        <title>Whole genome sequencing of Brevibacillus sp. TGS2-1.</title>
        <authorList>
            <person name="Choi A."/>
        </authorList>
    </citation>
    <scope>NUCLEOTIDE SEQUENCE [LARGE SCALE GENOMIC DNA]</scope>
    <source>
        <strain evidence="9 10">TGS2-1</strain>
    </source>
</reference>
<keyword evidence="3" id="KW-0378">Hydrolase</keyword>
<dbReference type="Proteomes" id="UP000307841">
    <property type="component" value="Unassembled WGS sequence"/>
</dbReference>
<dbReference type="EMBL" id="SZNK01000001">
    <property type="protein sequence ID" value="TKI54079.1"/>
    <property type="molecule type" value="Genomic_DNA"/>
</dbReference>
<accession>A0A4U2Y126</accession>
<dbReference type="RefSeq" id="WP_137027553.1">
    <property type="nucleotide sequence ID" value="NZ_SZNK01000001.1"/>
</dbReference>
<comment type="caution">
    <text evidence="9">The sequence shown here is derived from an EMBL/GenBank/DDBJ whole genome shotgun (WGS) entry which is preliminary data.</text>
</comment>
<keyword evidence="10" id="KW-1185">Reference proteome</keyword>
<keyword evidence="4" id="KW-0862">Zinc</keyword>
<protein>
    <submittedName>
        <fullName evidence="9">Uncharacterized protein</fullName>
    </submittedName>
</protein>
<evidence type="ECO:0000313" key="9">
    <source>
        <dbReference type="EMBL" id="TKI54079.1"/>
    </source>
</evidence>
<dbReference type="GO" id="GO:0008237">
    <property type="term" value="F:metallopeptidase activity"/>
    <property type="evidence" value="ECO:0007669"/>
    <property type="project" value="UniProtKB-KW"/>
</dbReference>